<organism evidence="1 2">
    <name type="scientific">Paenibacillus thiaminolyticus</name>
    <name type="common">Bacillus thiaminolyticus</name>
    <dbReference type="NCBI Taxonomy" id="49283"/>
    <lineage>
        <taxon>Bacteria</taxon>
        <taxon>Bacillati</taxon>
        <taxon>Bacillota</taxon>
        <taxon>Bacilli</taxon>
        <taxon>Bacillales</taxon>
        <taxon>Paenibacillaceae</taxon>
        <taxon>Paenibacillus</taxon>
    </lineage>
</organism>
<dbReference type="Proteomes" id="UP000315377">
    <property type="component" value="Chromosome"/>
</dbReference>
<sequence>MNGPNQRAAGWCDAAAVALNSPGSGTAECRLEMRKQLDACPSSAVVCRYGAPVIGRAHRHDPDPAM</sequence>
<protein>
    <submittedName>
        <fullName evidence="1">Uncharacterized protein</fullName>
    </submittedName>
</protein>
<accession>A0AAP9DUI0</accession>
<gene>
    <name evidence="1" type="ORF">FLT43_12295</name>
</gene>
<dbReference type="EMBL" id="CP041405">
    <property type="protein sequence ID" value="QDM44178.1"/>
    <property type="molecule type" value="Genomic_DNA"/>
</dbReference>
<name>A0AAP9DUI0_PANTH</name>
<dbReference type="AlphaFoldDB" id="A0AAP9DUI0"/>
<evidence type="ECO:0000313" key="1">
    <source>
        <dbReference type="EMBL" id="QDM44178.1"/>
    </source>
</evidence>
<proteinExistence type="predicted"/>
<evidence type="ECO:0000313" key="2">
    <source>
        <dbReference type="Proteomes" id="UP000315377"/>
    </source>
</evidence>
<reference evidence="1 2" key="1">
    <citation type="submission" date="2019-07" db="EMBL/GenBank/DDBJ databases">
        <title>Paenibacillus thiaminolyticus NRRL B-4156.</title>
        <authorList>
            <person name="Hehnly C."/>
            <person name="Zhang L."/>
        </authorList>
    </citation>
    <scope>NUCLEOTIDE SEQUENCE [LARGE SCALE GENOMIC DNA]</scope>
    <source>
        <strain evidence="1 2">NRRL B-4156</strain>
    </source>
</reference>